<dbReference type="GO" id="GO:0006098">
    <property type="term" value="P:pentose-phosphate shunt"/>
    <property type="evidence" value="ECO:0007669"/>
    <property type="project" value="TreeGrafter"/>
</dbReference>
<dbReference type="CDD" id="cd07033">
    <property type="entry name" value="TPP_PYR_DXS_TK_like"/>
    <property type="match status" value="1"/>
</dbReference>
<keyword evidence="6" id="KW-0479">Metal-binding</keyword>
<dbReference type="GO" id="GO:0004802">
    <property type="term" value="F:transketolase activity"/>
    <property type="evidence" value="ECO:0007669"/>
    <property type="project" value="UniProtKB-EC"/>
</dbReference>
<evidence type="ECO:0000256" key="8">
    <source>
        <dbReference type="ARBA" id="ARBA00023052"/>
    </source>
</evidence>
<dbReference type="PROSITE" id="PS00801">
    <property type="entry name" value="TRANSKETOLASE_1"/>
    <property type="match status" value="1"/>
</dbReference>
<dbReference type="SUPFAM" id="SSF52922">
    <property type="entry name" value="TK C-terminal domain-like"/>
    <property type="match status" value="1"/>
</dbReference>
<dbReference type="InterPro" id="IPR033247">
    <property type="entry name" value="Transketolase_fam"/>
</dbReference>
<dbReference type="Pfam" id="PF02779">
    <property type="entry name" value="Transket_pyr"/>
    <property type="match status" value="1"/>
</dbReference>
<dbReference type="PANTHER" id="PTHR43522">
    <property type="entry name" value="TRANSKETOLASE"/>
    <property type="match status" value="1"/>
</dbReference>
<dbReference type="InterPro" id="IPR005475">
    <property type="entry name" value="Transketolase-like_Pyr-bd"/>
</dbReference>
<dbReference type="FunFam" id="3.40.50.970:FF:000004">
    <property type="entry name" value="Transketolase"/>
    <property type="match status" value="1"/>
</dbReference>
<reference evidence="12" key="2">
    <citation type="submission" date="2020-12" db="EMBL/GenBank/DDBJ databases">
        <title>New Spironucleus salmonicida genome in near-complete chromosomes.</title>
        <authorList>
            <person name="Xu F."/>
            <person name="Kurt Z."/>
            <person name="Jimenez-Gonzalez A."/>
            <person name="Astvaldsson A."/>
            <person name="Andersson J.O."/>
            <person name="Svard S.G."/>
        </authorList>
    </citation>
    <scope>NUCLEOTIDE SEQUENCE</scope>
    <source>
        <strain evidence="12">ATCC 50377</strain>
    </source>
</reference>
<dbReference type="InterPro" id="IPR049557">
    <property type="entry name" value="Transketolase_CS"/>
</dbReference>
<dbReference type="VEuPathDB" id="GiardiaDB:SS50377_23723"/>
<feature type="domain" description="Transketolase-like pyrimidine-binding" evidence="10">
    <location>
        <begin position="363"/>
        <end position="528"/>
    </location>
</feature>
<evidence type="ECO:0000256" key="2">
    <source>
        <dbReference type="ARBA" id="ARBA00001946"/>
    </source>
</evidence>
<comment type="cofactor">
    <cofactor evidence="3">
        <name>thiamine diphosphate</name>
        <dbReference type="ChEBI" id="CHEBI:58937"/>
    </cofactor>
</comment>
<evidence type="ECO:0000313" key="13">
    <source>
        <dbReference type="Proteomes" id="UP000018208"/>
    </source>
</evidence>
<evidence type="ECO:0000256" key="3">
    <source>
        <dbReference type="ARBA" id="ARBA00001964"/>
    </source>
</evidence>
<organism evidence="11">
    <name type="scientific">Spironucleus salmonicida</name>
    <dbReference type="NCBI Taxonomy" id="348837"/>
    <lineage>
        <taxon>Eukaryota</taxon>
        <taxon>Metamonada</taxon>
        <taxon>Diplomonadida</taxon>
        <taxon>Hexamitidae</taxon>
        <taxon>Hexamitinae</taxon>
        <taxon>Spironucleus</taxon>
    </lineage>
</organism>
<accession>V6LP03</accession>
<dbReference type="CDD" id="cd02012">
    <property type="entry name" value="TPP_TK"/>
    <property type="match status" value="1"/>
</dbReference>
<evidence type="ECO:0000256" key="6">
    <source>
        <dbReference type="ARBA" id="ARBA00022723"/>
    </source>
</evidence>
<dbReference type="EMBL" id="KI546074">
    <property type="protein sequence ID" value="EST46402.1"/>
    <property type="molecule type" value="Genomic_DNA"/>
</dbReference>
<dbReference type="Pfam" id="PF00456">
    <property type="entry name" value="Transketolase_N"/>
    <property type="match status" value="1"/>
</dbReference>
<dbReference type="InterPro" id="IPR029061">
    <property type="entry name" value="THDP-binding"/>
</dbReference>
<dbReference type="InterPro" id="IPR005474">
    <property type="entry name" value="Transketolase_N"/>
</dbReference>
<gene>
    <name evidence="11" type="ORF">SS50377_13486</name>
    <name evidence="12" type="ORF">SS50377_23723</name>
</gene>
<dbReference type="InterPro" id="IPR055152">
    <property type="entry name" value="Transketolase-like_C_2"/>
</dbReference>
<dbReference type="GO" id="GO:0046872">
    <property type="term" value="F:metal ion binding"/>
    <property type="evidence" value="ECO:0007669"/>
    <property type="project" value="UniProtKB-KW"/>
</dbReference>
<keyword evidence="13" id="KW-1185">Reference proteome</keyword>
<proteinExistence type="inferred from homology"/>
<comment type="cofactor">
    <cofactor evidence="1">
        <name>Co(2+)</name>
        <dbReference type="ChEBI" id="CHEBI:48828"/>
    </cofactor>
</comment>
<evidence type="ECO:0000256" key="9">
    <source>
        <dbReference type="ARBA" id="ARBA00049473"/>
    </source>
</evidence>
<evidence type="ECO:0000256" key="7">
    <source>
        <dbReference type="ARBA" id="ARBA00022842"/>
    </source>
</evidence>
<comment type="catalytic activity">
    <reaction evidence="9">
        <text>D-sedoheptulose 7-phosphate + D-glyceraldehyde 3-phosphate = aldehydo-D-ribose 5-phosphate + D-xylulose 5-phosphate</text>
        <dbReference type="Rhea" id="RHEA:10508"/>
        <dbReference type="ChEBI" id="CHEBI:57483"/>
        <dbReference type="ChEBI" id="CHEBI:57737"/>
        <dbReference type="ChEBI" id="CHEBI:58273"/>
        <dbReference type="ChEBI" id="CHEBI:59776"/>
        <dbReference type="EC" id="2.2.1.1"/>
    </reaction>
</comment>
<dbReference type="PANTHER" id="PTHR43522:SF2">
    <property type="entry name" value="TRANSKETOLASE 1-RELATED"/>
    <property type="match status" value="1"/>
</dbReference>
<evidence type="ECO:0000256" key="5">
    <source>
        <dbReference type="ARBA" id="ARBA00022679"/>
    </source>
</evidence>
<evidence type="ECO:0000259" key="10">
    <source>
        <dbReference type="SMART" id="SM00861"/>
    </source>
</evidence>
<reference evidence="11 12" key="1">
    <citation type="journal article" date="2014" name="PLoS Genet.">
        <title>The Genome of Spironucleus salmonicida Highlights a Fish Pathogen Adapted to Fluctuating Environments.</title>
        <authorList>
            <person name="Xu F."/>
            <person name="Jerlstrom-Hultqvist J."/>
            <person name="Einarsson E."/>
            <person name="Astvaldsson A."/>
            <person name="Svard S.G."/>
            <person name="Andersson J.O."/>
        </authorList>
    </citation>
    <scope>NUCLEOTIDE SEQUENCE</scope>
    <source>
        <strain evidence="12">ATCC 50377</strain>
    </source>
</reference>
<evidence type="ECO:0000256" key="1">
    <source>
        <dbReference type="ARBA" id="ARBA00001941"/>
    </source>
</evidence>
<comment type="cofactor">
    <cofactor evidence="2">
        <name>Mg(2+)</name>
        <dbReference type="ChEBI" id="CHEBI:18420"/>
    </cofactor>
</comment>
<keyword evidence="8" id="KW-0786">Thiamine pyrophosphate</keyword>
<dbReference type="AlphaFoldDB" id="V6LP03"/>
<dbReference type="SUPFAM" id="SSF52518">
    <property type="entry name" value="Thiamin diphosphate-binding fold (THDP-binding)"/>
    <property type="match status" value="2"/>
</dbReference>
<dbReference type="SMART" id="SM00861">
    <property type="entry name" value="Transket_pyr"/>
    <property type="match status" value="1"/>
</dbReference>
<keyword evidence="5" id="KW-0808">Transferase</keyword>
<dbReference type="Gene3D" id="3.40.50.920">
    <property type="match status" value="1"/>
</dbReference>
<dbReference type="Gene3D" id="3.40.50.970">
    <property type="match status" value="2"/>
</dbReference>
<dbReference type="GO" id="GO:0005829">
    <property type="term" value="C:cytosol"/>
    <property type="evidence" value="ECO:0007669"/>
    <property type="project" value="TreeGrafter"/>
</dbReference>
<protein>
    <submittedName>
        <fullName evidence="11">Transketolase</fullName>
    </submittedName>
</protein>
<dbReference type="OrthoDB" id="10267175at2759"/>
<dbReference type="Pfam" id="PF22613">
    <property type="entry name" value="Transketolase_C_1"/>
    <property type="match status" value="1"/>
</dbReference>
<dbReference type="Proteomes" id="UP000018208">
    <property type="component" value="Unassembled WGS sequence"/>
</dbReference>
<name>V6LP03_9EUKA</name>
<evidence type="ECO:0000313" key="12">
    <source>
        <dbReference type="EMBL" id="KAH0573788.1"/>
    </source>
</evidence>
<evidence type="ECO:0000256" key="4">
    <source>
        <dbReference type="ARBA" id="ARBA00007131"/>
    </source>
</evidence>
<comment type="similarity">
    <text evidence="4">Belongs to the transketolase family.</text>
</comment>
<keyword evidence="7" id="KW-0460">Magnesium</keyword>
<dbReference type="InterPro" id="IPR009014">
    <property type="entry name" value="Transketo_C/PFOR_II"/>
</dbReference>
<sequence>MTFDNKDIQAVNEIRVLCADIVQGPNSGHPGAPIGMAPMAYVLFKNHLRLTPKDPFCPARDRFVLSNGHASALLYSMLHLSGFDYSMNDLKAFRTLHSKTPGHPERCEFHTGKLSPGIELTTGPLGQGISSAVGLAISMESMNEYDKDKVVVDDDSRVYVFCGDGCLQEGVASEACSLAGTKKLRRLIVLYDDNGITIDGKTEISFAENVQGRFEAYGWNVLTVSQGNTDLDAINKAIIEAKKSDKPTLIKVKTIIGYGAPKQDTHSVHGSPLGAEGLVTLKAFYNLPTDKSYNISEQTRAIFASIIKRYDTFVDTYNTRLNACSYKNEIVERFDFVKNITPEKLLAAIQPKLAEFAASGVGKSTRQTSQLSIQLLSDTILKKYLIIGSADLAPSCLTTISNIPKSQYIFFGVREFAMVAISNGIASYGAFIPFDATFLAFFNYCSGGIRLGAISRLQAIHIFTHDSIQLGEDGGTHQPVETVAQIRALPGTYDWRPADATETLGAYCGAAGRHAQHVFALSRSGVGQFKSDAEKTSKFGAYVAVEGQNAKVTVLSSGSEVAIAVKVAEKMGNVRVVSMPSYSLFMEQSEEYIKQVMQCAREKCISFEPYVKFGLEGLCGKHVSIETYGLSANAADLAKHFGITAENLEEQIKKMM</sequence>
<dbReference type="EMBL" id="AUWU02000004">
    <property type="protein sequence ID" value="KAH0573788.1"/>
    <property type="molecule type" value="Genomic_DNA"/>
</dbReference>
<evidence type="ECO:0000313" key="11">
    <source>
        <dbReference type="EMBL" id="EST46402.1"/>
    </source>
</evidence>